<organism evidence="1 2">
    <name type="scientific">Bauhinia variegata</name>
    <name type="common">Purple orchid tree</name>
    <name type="synonym">Phanera variegata</name>
    <dbReference type="NCBI Taxonomy" id="167791"/>
    <lineage>
        <taxon>Eukaryota</taxon>
        <taxon>Viridiplantae</taxon>
        <taxon>Streptophyta</taxon>
        <taxon>Embryophyta</taxon>
        <taxon>Tracheophyta</taxon>
        <taxon>Spermatophyta</taxon>
        <taxon>Magnoliopsida</taxon>
        <taxon>eudicotyledons</taxon>
        <taxon>Gunneridae</taxon>
        <taxon>Pentapetalae</taxon>
        <taxon>rosids</taxon>
        <taxon>fabids</taxon>
        <taxon>Fabales</taxon>
        <taxon>Fabaceae</taxon>
        <taxon>Cercidoideae</taxon>
        <taxon>Cercideae</taxon>
        <taxon>Bauhiniinae</taxon>
        <taxon>Bauhinia</taxon>
    </lineage>
</organism>
<dbReference type="EMBL" id="CM039434">
    <property type="protein sequence ID" value="KAI4324119.1"/>
    <property type="molecule type" value="Genomic_DNA"/>
</dbReference>
<keyword evidence="2" id="KW-1185">Reference proteome</keyword>
<evidence type="ECO:0000313" key="1">
    <source>
        <dbReference type="EMBL" id="KAI4324119.1"/>
    </source>
</evidence>
<proteinExistence type="predicted"/>
<evidence type="ECO:0000313" key="2">
    <source>
        <dbReference type="Proteomes" id="UP000828941"/>
    </source>
</evidence>
<comment type="caution">
    <text evidence="1">The sequence shown here is derived from an EMBL/GenBank/DDBJ whole genome shotgun (WGS) entry which is preliminary data.</text>
</comment>
<accession>A0ACB9MJJ1</accession>
<gene>
    <name evidence="1" type="ORF">L6164_023682</name>
</gene>
<name>A0ACB9MJJ1_BAUVA</name>
<protein>
    <submittedName>
        <fullName evidence="1">Uncharacterized protein</fullName>
    </submittedName>
</protein>
<dbReference type="Proteomes" id="UP000828941">
    <property type="component" value="Chromosome 9"/>
</dbReference>
<reference evidence="1 2" key="1">
    <citation type="journal article" date="2022" name="DNA Res.">
        <title>Chromosomal-level genome assembly of the orchid tree Bauhinia variegata (Leguminosae; Cercidoideae) supports the allotetraploid origin hypothesis of Bauhinia.</title>
        <authorList>
            <person name="Zhong Y."/>
            <person name="Chen Y."/>
            <person name="Zheng D."/>
            <person name="Pang J."/>
            <person name="Liu Y."/>
            <person name="Luo S."/>
            <person name="Meng S."/>
            <person name="Qian L."/>
            <person name="Wei D."/>
            <person name="Dai S."/>
            <person name="Zhou R."/>
        </authorList>
    </citation>
    <scope>NUCLEOTIDE SEQUENCE [LARGE SCALE GENOMIC DNA]</scope>
    <source>
        <strain evidence="1">BV-YZ2020</strain>
    </source>
</reference>
<sequence>MGWLKGNTGTYLKHLGLFYFSQVYLSNKGGKFHHSHYYLINRMPSKVLGNATPYQILFGQPPSLSHLRPFRCLCYDSILPNPDKFKTKTFPAVFLGYPFGKKSYKVLNLQSKQLSVSRDSFP</sequence>